<name>A0ABW2GTY9_9ACTN</name>
<accession>A0ABW2GTY9</accession>
<evidence type="ECO:0000256" key="1">
    <source>
        <dbReference type="SAM" id="SignalP"/>
    </source>
</evidence>
<organism evidence="2 3">
    <name type="scientific">Catellatospora aurea</name>
    <dbReference type="NCBI Taxonomy" id="1337874"/>
    <lineage>
        <taxon>Bacteria</taxon>
        <taxon>Bacillati</taxon>
        <taxon>Actinomycetota</taxon>
        <taxon>Actinomycetes</taxon>
        <taxon>Micromonosporales</taxon>
        <taxon>Micromonosporaceae</taxon>
        <taxon>Catellatospora</taxon>
    </lineage>
</organism>
<dbReference type="Proteomes" id="UP001596392">
    <property type="component" value="Unassembled WGS sequence"/>
</dbReference>
<proteinExistence type="predicted"/>
<evidence type="ECO:0000313" key="2">
    <source>
        <dbReference type="EMBL" id="MFC7243350.1"/>
    </source>
</evidence>
<feature type="chain" id="PRO_5047304666" evidence="1">
    <location>
        <begin position="33"/>
        <end position="64"/>
    </location>
</feature>
<reference evidence="3" key="1">
    <citation type="journal article" date="2019" name="Int. J. Syst. Evol. Microbiol.">
        <title>The Global Catalogue of Microorganisms (GCM) 10K type strain sequencing project: providing services to taxonomists for standard genome sequencing and annotation.</title>
        <authorList>
            <consortium name="The Broad Institute Genomics Platform"/>
            <consortium name="The Broad Institute Genome Sequencing Center for Infectious Disease"/>
            <person name="Wu L."/>
            <person name="Ma J."/>
        </authorList>
    </citation>
    <scope>NUCLEOTIDE SEQUENCE [LARGE SCALE GENOMIC DNA]</scope>
    <source>
        <strain evidence="3">CGMCC 1.9106</strain>
    </source>
</reference>
<dbReference type="RefSeq" id="WP_376806556.1">
    <property type="nucleotide sequence ID" value="NZ_JBHTAC010000010.1"/>
</dbReference>
<dbReference type="EMBL" id="JBHTAC010000010">
    <property type="protein sequence ID" value="MFC7243350.1"/>
    <property type="molecule type" value="Genomic_DNA"/>
</dbReference>
<keyword evidence="1" id="KW-0732">Signal</keyword>
<protein>
    <submittedName>
        <fullName evidence="2">Uncharacterized protein</fullName>
    </submittedName>
</protein>
<gene>
    <name evidence="2" type="ORF">ACFQO7_12760</name>
</gene>
<evidence type="ECO:0000313" key="3">
    <source>
        <dbReference type="Proteomes" id="UP001596392"/>
    </source>
</evidence>
<sequence length="64" mass="6101">MGTALAPVRRRLGVALLAAATVLAVSGTPATAASAGALAACTAANGQDAGVGDTGYIDSWTLTI</sequence>
<keyword evidence="3" id="KW-1185">Reference proteome</keyword>
<feature type="signal peptide" evidence="1">
    <location>
        <begin position="1"/>
        <end position="32"/>
    </location>
</feature>
<comment type="caution">
    <text evidence="2">The sequence shown here is derived from an EMBL/GenBank/DDBJ whole genome shotgun (WGS) entry which is preliminary data.</text>
</comment>